<dbReference type="InterPro" id="IPR011039">
    <property type="entry name" value="TFIIF_interaction"/>
</dbReference>
<dbReference type="PANTHER" id="PTHR10445">
    <property type="entry name" value="GENERAL TRANSCRIPTION FACTOR IIF SUBUNIT 2"/>
    <property type="match status" value="1"/>
</dbReference>
<dbReference type="Gene3D" id="1.10.10.10">
    <property type="entry name" value="Winged helix-like DNA-binding domain superfamily/Winged helix DNA-binding domain"/>
    <property type="match status" value="1"/>
</dbReference>
<keyword evidence="5" id="KW-0238">DNA-binding</keyword>
<dbReference type="Proteomes" id="UP000188533">
    <property type="component" value="Unassembled WGS sequence"/>
</dbReference>
<evidence type="ECO:0000256" key="4">
    <source>
        <dbReference type="ARBA" id="ARBA00023015"/>
    </source>
</evidence>
<dbReference type="GO" id="GO:0003677">
    <property type="term" value="F:DNA binding"/>
    <property type="evidence" value="ECO:0007669"/>
    <property type="project" value="UniProtKB-KW"/>
</dbReference>
<accession>A0A1Q3DXB8</accession>
<dbReference type="GO" id="GO:0005674">
    <property type="term" value="C:transcription factor TFIIF complex"/>
    <property type="evidence" value="ECO:0007669"/>
    <property type="project" value="InterPro"/>
</dbReference>
<keyword evidence="14" id="KW-0396">Initiation factor</keyword>
<evidence type="ECO:0000256" key="2">
    <source>
        <dbReference type="ARBA" id="ARBA00009543"/>
    </source>
</evidence>
<evidence type="ECO:0000256" key="8">
    <source>
        <dbReference type="ARBA" id="ARBA00081473"/>
    </source>
</evidence>
<keyword evidence="4" id="KW-0805">Transcription regulation</keyword>
<evidence type="ECO:0000256" key="1">
    <source>
        <dbReference type="ARBA" id="ARBA00004123"/>
    </source>
</evidence>
<dbReference type="InterPro" id="IPR040504">
    <property type="entry name" value="TFIIF_beta_N"/>
</dbReference>
<dbReference type="EMBL" id="BDGU01000013">
    <property type="protein sequence ID" value="GAV99378.1"/>
    <property type="molecule type" value="Genomic_DNA"/>
</dbReference>
<gene>
    <name evidence="14" type="ORF">LENED_000831</name>
</gene>
<feature type="region of interest" description="Disordered" evidence="10">
    <location>
        <begin position="1"/>
        <end position="20"/>
    </location>
</feature>
<keyword evidence="14" id="KW-0648">Protein biosynthesis</keyword>
<feature type="compositionally biased region" description="Basic and acidic residues" evidence="10">
    <location>
        <begin position="1"/>
        <end position="10"/>
    </location>
</feature>
<evidence type="ECO:0000256" key="9">
    <source>
        <dbReference type="ARBA" id="ARBA00081863"/>
    </source>
</evidence>
<evidence type="ECO:0000256" key="11">
    <source>
        <dbReference type="SAM" id="Phobius"/>
    </source>
</evidence>
<keyword evidence="6" id="KW-0804">Transcription</keyword>
<evidence type="ECO:0000259" key="13">
    <source>
        <dbReference type="Pfam" id="PF17683"/>
    </source>
</evidence>
<comment type="caution">
    <text evidence="14">The sequence shown here is derived from an EMBL/GenBank/DDBJ whole genome shotgun (WGS) entry which is preliminary data.</text>
</comment>
<evidence type="ECO:0000259" key="12">
    <source>
        <dbReference type="Pfam" id="PF02270"/>
    </source>
</evidence>
<keyword evidence="7" id="KW-0539">Nucleus</keyword>
<dbReference type="FunFam" id="1.10.10.10:FF:000035">
    <property type="entry name" value="General transcription factor IIF subunit 2"/>
    <property type="match status" value="1"/>
</dbReference>
<organism evidence="14 15">
    <name type="scientific">Lentinula edodes</name>
    <name type="common">Shiitake mushroom</name>
    <name type="synonym">Lentinus edodes</name>
    <dbReference type="NCBI Taxonomy" id="5353"/>
    <lineage>
        <taxon>Eukaryota</taxon>
        <taxon>Fungi</taxon>
        <taxon>Dikarya</taxon>
        <taxon>Basidiomycota</taxon>
        <taxon>Agaricomycotina</taxon>
        <taxon>Agaricomycetes</taxon>
        <taxon>Agaricomycetidae</taxon>
        <taxon>Agaricales</taxon>
        <taxon>Marasmiineae</taxon>
        <taxon>Omphalotaceae</taxon>
        <taxon>Lentinula</taxon>
    </lineage>
</organism>
<dbReference type="STRING" id="5353.A0A1Q3DXB8"/>
<evidence type="ECO:0000256" key="6">
    <source>
        <dbReference type="ARBA" id="ARBA00023163"/>
    </source>
</evidence>
<dbReference type="CDD" id="cd07980">
    <property type="entry name" value="TFIIF_beta"/>
    <property type="match status" value="1"/>
</dbReference>
<evidence type="ECO:0000256" key="3">
    <source>
        <dbReference type="ARBA" id="ARBA00021453"/>
    </source>
</evidence>
<feature type="domain" description="TFIIF beta subunit HTH" evidence="12">
    <location>
        <begin position="242"/>
        <end position="306"/>
    </location>
</feature>
<evidence type="ECO:0000256" key="10">
    <source>
        <dbReference type="SAM" id="MobiDB-lite"/>
    </source>
</evidence>
<feature type="transmembrane region" description="Helical" evidence="11">
    <location>
        <begin position="468"/>
        <end position="489"/>
    </location>
</feature>
<proteinExistence type="inferred from homology"/>
<reference evidence="14 15" key="2">
    <citation type="submission" date="2017-02" db="EMBL/GenBank/DDBJ databases">
        <title>A genome survey and senescence transcriptome analysis in Lentinula edodes.</title>
        <authorList>
            <person name="Sakamoto Y."/>
            <person name="Nakade K."/>
            <person name="Sato S."/>
            <person name="Yoshida Y."/>
            <person name="Miyazaki K."/>
            <person name="Natsume S."/>
            <person name="Konno N."/>
        </authorList>
    </citation>
    <scope>NUCLEOTIDE SEQUENCE [LARGE SCALE GENOMIC DNA]</scope>
    <source>
        <strain evidence="14 15">NBRC 111202</strain>
    </source>
</reference>
<comment type="subcellular location">
    <subcellularLocation>
        <location evidence="1">Nucleus</location>
    </subcellularLocation>
</comment>
<dbReference type="GO" id="GO:0003743">
    <property type="term" value="F:translation initiation factor activity"/>
    <property type="evidence" value="ECO:0007669"/>
    <property type="project" value="UniProtKB-KW"/>
</dbReference>
<dbReference type="SUPFAM" id="SSF46785">
    <property type="entry name" value="Winged helix' DNA-binding domain"/>
    <property type="match status" value="1"/>
</dbReference>
<keyword evidence="15" id="KW-1185">Reference proteome</keyword>
<dbReference type="Pfam" id="PF17683">
    <property type="entry name" value="TFIIF_beta_N"/>
    <property type="match status" value="1"/>
</dbReference>
<keyword evidence="11" id="KW-0812">Transmembrane</keyword>
<dbReference type="InterPro" id="IPR040450">
    <property type="entry name" value="TFIIF_beta_HTH"/>
</dbReference>
<keyword evidence="11" id="KW-1133">Transmembrane helix</keyword>
<comment type="similarity">
    <text evidence="2">Belongs to the TFIIF beta subunit family.</text>
</comment>
<dbReference type="InterPro" id="IPR003196">
    <property type="entry name" value="TFIIF_beta"/>
</dbReference>
<evidence type="ECO:0000256" key="7">
    <source>
        <dbReference type="ARBA" id="ARBA00023242"/>
    </source>
</evidence>
<dbReference type="InterPro" id="IPR036390">
    <property type="entry name" value="WH_DNA-bd_sf"/>
</dbReference>
<sequence length="575" mass="63958">MNEVEDEKKPFAVGAQEDDFLPDPDETLMLNQGHGKVWMVKIPKFLLERWVAVNAEDVHLASLRIYTDPGPGQKTRIILFLPQQNDSTTSPNPNWPVFGPNALQSSSDAEPDCYELEMVNDNVDNHIVVAERPKDASFGLSSNPSAPPNPRARTTILTGRIKHDCSLRPSFSARYRKQMRERHQKYNTPLRQIKMIENAGVAGGRGGINRLSSGVGVGAGGAFRDLVATNKKPAKGTFERMARMPRNQLLDALFALFRDTPRWGIKPLREKTQQPEAYLKEVLSEIAYLHRSGEYNGLWEVKDTFKEEGIKGENFAGPSSFEGDVKMEDANGFEDDEEDEDMEETLDYPLAFVKTLLSSQSSCRLDSYVFDKRPLKDRPVPRERSLPSLNVLGWRKTNLFFPFYPQQQPAVFLLATIYACPSPAHAEVASHSGMVFGPDSNGVCYEGSFQGSATPCPTQIYPHLPKTAVAAIVIAVVFVIALCVVLLLWRRQVRATTDDSASSLFDFVSGERRLSTSNSSLSPTRPNSPRLSVKTMIGSQSILNEKELHESESYFHHGLHGPEADVEGSVETLTA</sequence>
<dbReference type="Pfam" id="PF02270">
    <property type="entry name" value="TFIIF_beta"/>
    <property type="match status" value="1"/>
</dbReference>
<feature type="domain" description="TFIIF beta subunit N-terminal" evidence="13">
    <location>
        <begin position="36"/>
        <end position="170"/>
    </location>
</feature>
<reference evidence="14 15" key="1">
    <citation type="submission" date="2016-08" db="EMBL/GenBank/DDBJ databases">
        <authorList>
            <consortium name="Lentinula edodes genome sequencing consortium"/>
            <person name="Sakamoto Y."/>
            <person name="Nakade K."/>
            <person name="Sato S."/>
            <person name="Yoshida Y."/>
            <person name="Miyazaki K."/>
            <person name="Natsume S."/>
            <person name="Konno N."/>
        </authorList>
    </citation>
    <scope>NUCLEOTIDE SEQUENCE [LARGE SCALE GENOMIC DNA]</scope>
    <source>
        <strain evidence="14 15">NBRC 111202</strain>
    </source>
</reference>
<evidence type="ECO:0000313" key="15">
    <source>
        <dbReference type="Proteomes" id="UP000188533"/>
    </source>
</evidence>
<protein>
    <recommendedName>
        <fullName evidence="3">Transcription initiation factor IIF subunit beta</fullName>
    </recommendedName>
    <alternativeName>
        <fullName evidence="9">TFIIF medium subunit</fullName>
    </alternativeName>
    <alternativeName>
        <fullName evidence="8">TFIIF-beta</fullName>
    </alternativeName>
</protein>
<dbReference type="PANTHER" id="PTHR10445:SF0">
    <property type="entry name" value="GENERAL TRANSCRIPTION FACTOR IIF SUBUNIT 2"/>
    <property type="match status" value="1"/>
</dbReference>
<name>A0A1Q3DXB8_LENED</name>
<evidence type="ECO:0000313" key="14">
    <source>
        <dbReference type="EMBL" id="GAV99378.1"/>
    </source>
</evidence>
<dbReference type="InterPro" id="IPR036388">
    <property type="entry name" value="WH-like_DNA-bd_sf"/>
</dbReference>
<keyword evidence="11" id="KW-0472">Membrane</keyword>
<dbReference type="GO" id="GO:0006367">
    <property type="term" value="P:transcription initiation at RNA polymerase II promoter"/>
    <property type="evidence" value="ECO:0007669"/>
    <property type="project" value="InterPro"/>
</dbReference>
<evidence type="ECO:0000256" key="5">
    <source>
        <dbReference type="ARBA" id="ARBA00023125"/>
    </source>
</evidence>
<dbReference type="AlphaFoldDB" id="A0A1Q3DXB8"/>
<dbReference type="SUPFAM" id="SSF50916">
    <property type="entry name" value="Rap30/74 interaction domains"/>
    <property type="match status" value="1"/>
</dbReference>